<evidence type="ECO:0000313" key="3">
    <source>
        <dbReference type="Proteomes" id="UP000219546"/>
    </source>
</evidence>
<organism evidence="2 3">
    <name type="scientific">Bacillus oleivorans</name>
    <dbReference type="NCBI Taxonomy" id="1448271"/>
    <lineage>
        <taxon>Bacteria</taxon>
        <taxon>Bacillati</taxon>
        <taxon>Bacillota</taxon>
        <taxon>Bacilli</taxon>
        <taxon>Bacillales</taxon>
        <taxon>Bacillaceae</taxon>
        <taxon>Bacillus</taxon>
    </lineage>
</organism>
<evidence type="ECO:0000256" key="1">
    <source>
        <dbReference type="SAM" id="MobiDB-lite"/>
    </source>
</evidence>
<gene>
    <name evidence="2" type="ORF">SAMN05877753_102620</name>
</gene>
<sequence length="63" mass="7129">MKIPAGQLLGNEMSKSFTVHLLFSLLSVFIQNKNWLLLDSRIKGPVNKPKPQEIEELESPPLN</sequence>
<evidence type="ECO:0000313" key="2">
    <source>
        <dbReference type="EMBL" id="SNX68611.1"/>
    </source>
</evidence>
<feature type="compositionally biased region" description="Acidic residues" evidence="1">
    <location>
        <begin position="54"/>
        <end position="63"/>
    </location>
</feature>
<proteinExistence type="predicted"/>
<dbReference type="Proteomes" id="UP000219546">
    <property type="component" value="Unassembled WGS sequence"/>
</dbReference>
<dbReference type="AlphaFoldDB" id="A0A285CM47"/>
<dbReference type="EMBL" id="OAOP01000002">
    <property type="protein sequence ID" value="SNX68611.1"/>
    <property type="molecule type" value="Genomic_DNA"/>
</dbReference>
<keyword evidence="3" id="KW-1185">Reference proteome</keyword>
<reference evidence="2 3" key="1">
    <citation type="submission" date="2017-08" db="EMBL/GenBank/DDBJ databases">
        <authorList>
            <person name="de Groot N.N."/>
        </authorList>
    </citation>
    <scope>NUCLEOTIDE SEQUENCE [LARGE SCALE GENOMIC DNA]</scope>
    <source>
        <strain evidence="2 3">JC228</strain>
    </source>
</reference>
<name>A0A285CM47_9BACI</name>
<protein>
    <submittedName>
        <fullName evidence="2">Uncharacterized protein</fullName>
    </submittedName>
</protein>
<feature type="region of interest" description="Disordered" evidence="1">
    <location>
        <begin position="43"/>
        <end position="63"/>
    </location>
</feature>
<accession>A0A285CM47</accession>